<sequence>MEIENDYEDEITELLGQVQRTLGARQRAMSPCSLRRTFKRIHILKAILGEEINARVSVNTLPNELVMDVFKHVFSDVDSCTTILFKFDKSTRVQTLPLLRLTHVCRRWRRVALANPILWQRIRLS</sequence>
<gene>
    <name evidence="2" type="ORF">OH76DRAFT_1039442</name>
</gene>
<dbReference type="SUPFAM" id="SSF81383">
    <property type="entry name" value="F-box domain"/>
    <property type="match status" value="1"/>
</dbReference>
<organism evidence="2 3">
    <name type="scientific">Lentinus brumalis</name>
    <dbReference type="NCBI Taxonomy" id="2498619"/>
    <lineage>
        <taxon>Eukaryota</taxon>
        <taxon>Fungi</taxon>
        <taxon>Dikarya</taxon>
        <taxon>Basidiomycota</taxon>
        <taxon>Agaricomycotina</taxon>
        <taxon>Agaricomycetes</taxon>
        <taxon>Polyporales</taxon>
        <taxon>Polyporaceae</taxon>
        <taxon>Lentinus</taxon>
    </lineage>
</organism>
<name>A0A371CWX8_9APHY</name>
<dbReference type="STRING" id="139420.A0A371CWX8"/>
<dbReference type="EMBL" id="KZ857445">
    <property type="protein sequence ID" value="RDX44775.1"/>
    <property type="molecule type" value="Genomic_DNA"/>
</dbReference>
<evidence type="ECO:0000313" key="2">
    <source>
        <dbReference type="EMBL" id="RDX44775.1"/>
    </source>
</evidence>
<dbReference type="InterPro" id="IPR001810">
    <property type="entry name" value="F-box_dom"/>
</dbReference>
<reference evidence="2 3" key="1">
    <citation type="journal article" date="2018" name="Biotechnol. Biofuels">
        <title>Integrative visual omics of the white-rot fungus Polyporus brumalis exposes the biotechnological potential of its oxidative enzymes for delignifying raw plant biomass.</title>
        <authorList>
            <person name="Miyauchi S."/>
            <person name="Rancon A."/>
            <person name="Drula E."/>
            <person name="Hage H."/>
            <person name="Chaduli D."/>
            <person name="Favel A."/>
            <person name="Grisel S."/>
            <person name="Henrissat B."/>
            <person name="Herpoel-Gimbert I."/>
            <person name="Ruiz-Duenas F.J."/>
            <person name="Chevret D."/>
            <person name="Hainaut M."/>
            <person name="Lin J."/>
            <person name="Wang M."/>
            <person name="Pangilinan J."/>
            <person name="Lipzen A."/>
            <person name="Lesage-Meessen L."/>
            <person name="Navarro D."/>
            <person name="Riley R."/>
            <person name="Grigoriev I.V."/>
            <person name="Zhou S."/>
            <person name="Raouche S."/>
            <person name="Rosso M.N."/>
        </authorList>
    </citation>
    <scope>NUCLEOTIDE SEQUENCE [LARGE SCALE GENOMIC DNA]</scope>
    <source>
        <strain evidence="2 3">BRFM 1820</strain>
    </source>
</reference>
<feature type="domain" description="F-box" evidence="1">
    <location>
        <begin position="59"/>
        <end position="124"/>
    </location>
</feature>
<dbReference type="OrthoDB" id="3353710at2759"/>
<protein>
    <recommendedName>
        <fullName evidence="1">F-box domain-containing protein</fullName>
    </recommendedName>
</protein>
<dbReference type="Proteomes" id="UP000256964">
    <property type="component" value="Unassembled WGS sequence"/>
</dbReference>
<dbReference type="Pfam" id="PF12937">
    <property type="entry name" value="F-box-like"/>
    <property type="match status" value="1"/>
</dbReference>
<dbReference type="AlphaFoldDB" id="A0A371CWX8"/>
<proteinExistence type="predicted"/>
<evidence type="ECO:0000259" key="1">
    <source>
        <dbReference type="Pfam" id="PF12937"/>
    </source>
</evidence>
<dbReference type="Gene3D" id="1.20.1280.50">
    <property type="match status" value="1"/>
</dbReference>
<accession>A0A371CWX8</accession>
<keyword evidence="3" id="KW-1185">Reference proteome</keyword>
<dbReference type="InterPro" id="IPR036047">
    <property type="entry name" value="F-box-like_dom_sf"/>
</dbReference>
<evidence type="ECO:0000313" key="3">
    <source>
        <dbReference type="Proteomes" id="UP000256964"/>
    </source>
</evidence>